<feature type="repeat" description="WD" evidence="3">
    <location>
        <begin position="477"/>
        <end position="507"/>
    </location>
</feature>
<dbReference type="Pfam" id="PF00400">
    <property type="entry name" value="WD40"/>
    <property type="match status" value="6"/>
</dbReference>
<dbReference type="InterPro" id="IPR015943">
    <property type="entry name" value="WD40/YVTN_repeat-like_dom_sf"/>
</dbReference>
<dbReference type="InterPro" id="IPR020472">
    <property type="entry name" value="WD40_PAC1"/>
</dbReference>
<feature type="domain" description="F-box" evidence="4">
    <location>
        <begin position="227"/>
        <end position="273"/>
    </location>
</feature>
<comment type="caution">
    <text evidence="5">The sequence shown here is derived from an EMBL/GenBank/DDBJ whole genome shotgun (WGS) entry which is preliminary data.</text>
</comment>
<dbReference type="PROSITE" id="PS50082">
    <property type="entry name" value="WD_REPEATS_2"/>
    <property type="match status" value="5"/>
</dbReference>
<dbReference type="SMART" id="SM00320">
    <property type="entry name" value="WD40"/>
    <property type="match status" value="7"/>
</dbReference>
<dbReference type="SUPFAM" id="SSF50978">
    <property type="entry name" value="WD40 repeat-like"/>
    <property type="match status" value="1"/>
</dbReference>
<dbReference type="InterPro" id="IPR036047">
    <property type="entry name" value="F-box-like_dom_sf"/>
</dbReference>
<dbReference type="GO" id="GO:0046540">
    <property type="term" value="C:U4/U6 x U5 tri-snRNP complex"/>
    <property type="evidence" value="ECO:0007669"/>
    <property type="project" value="TreeGrafter"/>
</dbReference>
<accession>A0A9P3GEP7</accession>
<gene>
    <name evidence="5" type="ORF">PsYK624_095650</name>
</gene>
<dbReference type="EMBL" id="BPQB01000032">
    <property type="protein sequence ID" value="GJE93406.1"/>
    <property type="molecule type" value="Genomic_DNA"/>
</dbReference>
<evidence type="ECO:0000256" key="3">
    <source>
        <dbReference type="PROSITE-ProRule" id="PRU00221"/>
    </source>
</evidence>
<dbReference type="GO" id="GO:0017070">
    <property type="term" value="F:U6 snRNA binding"/>
    <property type="evidence" value="ECO:0007669"/>
    <property type="project" value="TreeGrafter"/>
</dbReference>
<sequence>MVLSAIVDDEAAAESSPRFNRLLSSVLGSPFITTSDLPPSDFSLIRRINAGADLETVDGALAAVPRAETVTRPASPTPSFATDTYSLINWTADVDWASAQPRPSFSDAAPGCSLLPSGSRRSMPPYAYSYSAAPTPFNSLRISHSNSTSYKGSRNFNLLPRLWEVLRESSPAKKGKRRFDAATQDLWGEFDGSGYIDYAKLPPLDGEEGELIDDEACFIDVRAVTGLDIIANIPDELALHLLSFLDLPDVVACMRVSRTWGRLASDNAVWRSLFARKRSDGWLLDLRRLKYPALSKSKAILPKADLATSRAFEIPAPLRLDWYSLYKNRAELDRRWSANPFPGRGEDKENAVAWAPRKREMGGQGMKHADSVYCLEFDSSRIITGSRDRTIKIWSVKTGRCLLTITGHQGSVLCLRFERDFDLDDANAVPEGQGWHRGTMVSGSSDCSVIVWDLYSYPVTDEGDEEFVIAAKVRGHLRGHTGGVLDLRIENKWIISCGKDASVLVWDRATMTLHRAFRGHEGPVNAVGVEGDRLASASGDGKMMLWDMSTGERIRTFDAHDRGLACIEFKGDLIISGSNDCKIKVWSAATGECLRTLHGHSMLVRTLSYDPASGRLVSGSYDRSIKVWDVATGKVVRDFPRVHESHIFDIKFNCCRIVSVSHDHRIIVHDFDHDLDAALFV</sequence>
<dbReference type="PANTHER" id="PTHR19846">
    <property type="entry name" value="WD40 REPEAT PROTEIN"/>
    <property type="match status" value="1"/>
</dbReference>
<dbReference type="CDD" id="cd00200">
    <property type="entry name" value="WD40"/>
    <property type="match status" value="1"/>
</dbReference>
<evidence type="ECO:0000256" key="1">
    <source>
        <dbReference type="ARBA" id="ARBA00022574"/>
    </source>
</evidence>
<dbReference type="Gene3D" id="1.20.1280.50">
    <property type="match status" value="1"/>
</dbReference>
<dbReference type="AlphaFoldDB" id="A0A9P3GEP7"/>
<protein>
    <submittedName>
        <fullName evidence="5">F-box/WD repeat-containing protein</fullName>
    </submittedName>
</protein>
<dbReference type="InterPro" id="IPR019775">
    <property type="entry name" value="WD40_repeat_CS"/>
</dbReference>
<feature type="repeat" description="WD" evidence="3">
    <location>
        <begin position="517"/>
        <end position="556"/>
    </location>
</feature>
<dbReference type="GO" id="GO:0000398">
    <property type="term" value="P:mRNA splicing, via spliceosome"/>
    <property type="evidence" value="ECO:0007669"/>
    <property type="project" value="TreeGrafter"/>
</dbReference>
<reference evidence="5 6" key="1">
    <citation type="submission" date="2021-08" db="EMBL/GenBank/DDBJ databases">
        <title>Draft Genome Sequence of Phanerochaete sordida strain YK-624.</title>
        <authorList>
            <person name="Mori T."/>
            <person name="Dohra H."/>
            <person name="Suzuki T."/>
            <person name="Kawagishi H."/>
            <person name="Hirai H."/>
        </authorList>
    </citation>
    <scope>NUCLEOTIDE SEQUENCE [LARGE SCALE GENOMIC DNA]</scope>
    <source>
        <strain evidence="5 6">YK-624</strain>
    </source>
</reference>
<dbReference type="SMART" id="SM00256">
    <property type="entry name" value="FBOX"/>
    <property type="match status" value="1"/>
</dbReference>
<dbReference type="OrthoDB" id="19711at2759"/>
<name>A0A9P3GEP7_9APHY</name>
<dbReference type="Proteomes" id="UP000703269">
    <property type="component" value="Unassembled WGS sequence"/>
</dbReference>
<evidence type="ECO:0000313" key="5">
    <source>
        <dbReference type="EMBL" id="GJE93406.1"/>
    </source>
</evidence>
<dbReference type="PANTHER" id="PTHR19846:SF6">
    <property type="entry name" value="F-BOX DOMAIN-CONTAINING PROTEIN"/>
    <property type="match status" value="1"/>
</dbReference>
<evidence type="ECO:0000259" key="4">
    <source>
        <dbReference type="PROSITE" id="PS50181"/>
    </source>
</evidence>
<dbReference type="GO" id="GO:0030621">
    <property type="term" value="F:U4 snRNA binding"/>
    <property type="evidence" value="ECO:0007669"/>
    <property type="project" value="TreeGrafter"/>
</dbReference>
<dbReference type="PRINTS" id="PR00320">
    <property type="entry name" value="GPROTEINBRPT"/>
</dbReference>
<dbReference type="InterPro" id="IPR036322">
    <property type="entry name" value="WD40_repeat_dom_sf"/>
</dbReference>
<dbReference type="PROSITE" id="PS00678">
    <property type="entry name" value="WD_REPEATS_1"/>
    <property type="match status" value="2"/>
</dbReference>
<dbReference type="PROSITE" id="PS50181">
    <property type="entry name" value="FBOX"/>
    <property type="match status" value="1"/>
</dbReference>
<dbReference type="InterPro" id="IPR001680">
    <property type="entry name" value="WD40_rpt"/>
</dbReference>
<feature type="repeat" description="WD" evidence="3">
    <location>
        <begin position="365"/>
        <end position="404"/>
    </location>
</feature>
<organism evidence="5 6">
    <name type="scientific">Phanerochaete sordida</name>
    <dbReference type="NCBI Taxonomy" id="48140"/>
    <lineage>
        <taxon>Eukaryota</taxon>
        <taxon>Fungi</taxon>
        <taxon>Dikarya</taxon>
        <taxon>Basidiomycota</taxon>
        <taxon>Agaricomycotina</taxon>
        <taxon>Agaricomycetes</taxon>
        <taxon>Polyporales</taxon>
        <taxon>Phanerochaetaceae</taxon>
        <taxon>Phanerochaete</taxon>
    </lineage>
</organism>
<dbReference type="InterPro" id="IPR001810">
    <property type="entry name" value="F-box_dom"/>
</dbReference>
<feature type="repeat" description="WD" evidence="3">
    <location>
        <begin position="597"/>
        <end position="638"/>
    </location>
</feature>
<evidence type="ECO:0000256" key="2">
    <source>
        <dbReference type="ARBA" id="ARBA00022737"/>
    </source>
</evidence>
<keyword evidence="1 3" id="KW-0853">WD repeat</keyword>
<dbReference type="SUPFAM" id="SSF81383">
    <property type="entry name" value="F-box domain"/>
    <property type="match status" value="1"/>
</dbReference>
<dbReference type="Pfam" id="PF12937">
    <property type="entry name" value="F-box-like"/>
    <property type="match status" value="1"/>
</dbReference>
<keyword evidence="2" id="KW-0677">Repeat</keyword>
<evidence type="ECO:0000313" key="6">
    <source>
        <dbReference type="Proteomes" id="UP000703269"/>
    </source>
</evidence>
<feature type="repeat" description="WD" evidence="3">
    <location>
        <begin position="557"/>
        <end position="596"/>
    </location>
</feature>
<dbReference type="PROSITE" id="PS50294">
    <property type="entry name" value="WD_REPEATS_REGION"/>
    <property type="match status" value="4"/>
</dbReference>
<dbReference type="Gene3D" id="2.130.10.10">
    <property type="entry name" value="YVTN repeat-like/Quinoprotein amine dehydrogenase"/>
    <property type="match status" value="2"/>
</dbReference>
<keyword evidence="6" id="KW-1185">Reference proteome</keyword>
<proteinExistence type="predicted"/>